<dbReference type="InterPro" id="IPR019368">
    <property type="entry name" value="Ribosomal_mS29"/>
</dbReference>
<comment type="similarity">
    <text evidence="2">Belongs to the mitochondrion-specific ribosomal protein mS29 family.</text>
</comment>
<dbReference type="InterPro" id="IPR008092">
    <property type="entry name" value="Ribosomal_mS29_met"/>
</dbReference>
<dbReference type="GO" id="GO:0015935">
    <property type="term" value="C:small ribosomal subunit"/>
    <property type="evidence" value="ECO:0007669"/>
    <property type="project" value="InterPro"/>
</dbReference>
<evidence type="ECO:0000256" key="1">
    <source>
        <dbReference type="ARBA" id="ARBA00004173"/>
    </source>
</evidence>
<keyword evidence="5" id="KW-0496">Mitochondrion</keyword>
<sequence>MAPAPRMASALAAGQFWFLQGSMAQKVARSLLRSSCLREPELCRRLSTQVAPAYKTPSNFRTSESNPTNHTKQHEGLFYTVPPDIQKSIFQIFRPTKKMEVMNEMFAEFCVMVRQPFLEVKAFLENYNYNLPALRIMLYGKQGSGKAVTQAHLLHYAAVNNWLIVSKDWAPMWVKRPKEHTANAADETLIDSPIDAAVWLQHFRVLNSQLLQELNLTATETYKWSEREVTEKGEPLTNIIDHGVKRIKHSCDCLGPPCREIKQYTNYGRVKTLVMLRGVNTFWHDSYLRRLDRSFIPAEDFSIVRHFKEVLKNDWRNAAIVVTVDPTGLPLRHLKMDQLDVPSYYPKYLLGLKGFEFFEPFVPVHVPGYSEKEIESCLDYYVDRRYIQNRRGWTEEGRMELKFLSGYNPHQLARICQAR</sequence>
<evidence type="ECO:0000256" key="7">
    <source>
        <dbReference type="ARBA" id="ARBA00035140"/>
    </source>
</evidence>
<dbReference type="GO" id="GO:0005761">
    <property type="term" value="C:mitochondrial ribosome"/>
    <property type="evidence" value="ECO:0007669"/>
    <property type="project" value="InterPro"/>
</dbReference>
<evidence type="ECO:0000256" key="5">
    <source>
        <dbReference type="ARBA" id="ARBA00023128"/>
    </source>
</evidence>
<evidence type="ECO:0000313" key="8">
    <source>
        <dbReference type="EMBL" id="MOY39734.1"/>
    </source>
</evidence>
<evidence type="ECO:0000256" key="2">
    <source>
        <dbReference type="ARBA" id="ARBA00009863"/>
    </source>
</evidence>
<dbReference type="VEuPathDB" id="VectorBase:ISCW005445"/>
<dbReference type="PRINTS" id="PR01716">
    <property type="entry name" value="DEATHASSOCP3"/>
</dbReference>
<dbReference type="PANTHER" id="PTHR12810:SF0">
    <property type="entry name" value="SMALL RIBOSOMAL SUBUNIT PROTEIN MS29"/>
    <property type="match status" value="1"/>
</dbReference>
<accession>A0A4D5RSB6</accession>
<dbReference type="Pfam" id="PF10236">
    <property type="entry name" value="DAP3"/>
    <property type="match status" value="1"/>
</dbReference>
<dbReference type="GO" id="GO:0006915">
    <property type="term" value="P:apoptotic process"/>
    <property type="evidence" value="ECO:0007669"/>
    <property type="project" value="InterPro"/>
</dbReference>
<dbReference type="PANTHER" id="PTHR12810">
    <property type="entry name" value="MITOCHONDRIAL 28S RIBOSOMAL PROTEIN S29"/>
    <property type="match status" value="1"/>
</dbReference>
<organism evidence="8">
    <name type="scientific">Ixodes scapularis</name>
    <name type="common">Black-legged tick</name>
    <name type="synonym">Deer tick</name>
    <dbReference type="NCBI Taxonomy" id="6945"/>
    <lineage>
        <taxon>Eukaryota</taxon>
        <taxon>Metazoa</taxon>
        <taxon>Ecdysozoa</taxon>
        <taxon>Arthropoda</taxon>
        <taxon>Chelicerata</taxon>
        <taxon>Arachnida</taxon>
        <taxon>Acari</taxon>
        <taxon>Parasitiformes</taxon>
        <taxon>Ixodida</taxon>
        <taxon>Ixodoidea</taxon>
        <taxon>Ixodidae</taxon>
        <taxon>Ixodinae</taxon>
        <taxon>Ixodes</taxon>
    </lineage>
</organism>
<keyword evidence="4 8" id="KW-0689">Ribosomal protein</keyword>
<dbReference type="VEuPathDB" id="VectorBase:ISCI005445"/>
<comment type="subcellular location">
    <subcellularLocation>
        <location evidence="1">Mitochondrion</location>
    </subcellularLocation>
</comment>
<keyword evidence="3" id="KW-0809">Transit peptide</keyword>
<dbReference type="VEuPathDB" id="VectorBase:ISCP_025341"/>
<name>A0A4D5RSB6_IXOSC</name>
<dbReference type="OrthoDB" id="274828at2759"/>
<reference evidence="8" key="1">
    <citation type="submission" date="2019-04" db="EMBL/GenBank/DDBJ databases">
        <title>An insight into the mialome of Ixodes scapularis.</title>
        <authorList>
            <person name="Ribeiro J.M."/>
            <person name="Mather T.N."/>
            <person name="Karim S."/>
        </authorList>
    </citation>
    <scope>NUCLEOTIDE SEQUENCE</scope>
</reference>
<evidence type="ECO:0000256" key="6">
    <source>
        <dbReference type="ARBA" id="ARBA00023274"/>
    </source>
</evidence>
<protein>
    <recommendedName>
        <fullName evidence="7">Small ribosomal subunit protein mS29</fullName>
    </recommendedName>
</protein>
<evidence type="ECO:0000256" key="4">
    <source>
        <dbReference type="ARBA" id="ARBA00022980"/>
    </source>
</evidence>
<evidence type="ECO:0000256" key="3">
    <source>
        <dbReference type="ARBA" id="ARBA00022946"/>
    </source>
</evidence>
<dbReference type="EMBL" id="GHJT01005763">
    <property type="protein sequence ID" value="MOY39734.1"/>
    <property type="molecule type" value="Transcribed_RNA"/>
</dbReference>
<proteinExistence type="inferred from homology"/>
<keyword evidence="6" id="KW-0687">Ribonucleoprotein</keyword>
<dbReference type="AlphaFoldDB" id="A0A4D5RSB6"/>